<dbReference type="SMART" id="SM00220">
    <property type="entry name" value="S_TKc"/>
    <property type="match status" value="1"/>
</dbReference>
<feature type="compositionally biased region" description="Basic and acidic residues" evidence="5">
    <location>
        <begin position="1"/>
        <end position="15"/>
    </location>
</feature>
<dbReference type="Gene3D" id="3.30.200.20">
    <property type="entry name" value="Phosphorylase Kinase, domain 1"/>
    <property type="match status" value="1"/>
</dbReference>
<dbReference type="InterPro" id="IPR017441">
    <property type="entry name" value="Protein_kinase_ATP_BS"/>
</dbReference>
<comment type="caution">
    <text evidence="7">The sequence shown here is derived from an EMBL/GenBank/DDBJ whole genome shotgun (WGS) entry which is preliminary data.</text>
</comment>
<proteinExistence type="predicted"/>
<dbReference type="GO" id="GO:0004674">
    <property type="term" value="F:protein serine/threonine kinase activity"/>
    <property type="evidence" value="ECO:0007669"/>
    <property type="project" value="UniProtKB-EC"/>
</dbReference>
<evidence type="ECO:0000256" key="4">
    <source>
        <dbReference type="PROSITE-ProRule" id="PRU10141"/>
    </source>
</evidence>
<protein>
    <recommendedName>
        <fullName evidence="1">non-specific serine/threonine protein kinase</fullName>
        <ecNumber evidence="1">2.7.11.1</ecNumber>
    </recommendedName>
</protein>
<evidence type="ECO:0000256" key="1">
    <source>
        <dbReference type="ARBA" id="ARBA00012513"/>
    </source>
</evidence>
<dbReference type="EMBL" id="JABFTP020000165">
    <property type="protein sequence ID" value="KAL3284898.1"/>
    <property type="molecule type" value="Genomic_DNA"/>
</dbReference>
<dbReference type="GO" id="GO:0005524">
    <property type="term" value="F:ATP binding"/>
    <property type="evidence" value="ECO:0007669"/>
    <property type="project" value="UniProtKB-UniRule"/>
</dbReference>
<keyword evidence="8" id="KW-1185">Reference proteome</keyword>
<dbReference type="PROSITE" id="PS00108">
    <property type="entry name" value="PROTEIN_KINASE_ST"/>
    <property type="match status" value="1"/>
</dbReference>
<dbReference type="AlphaFoldDB" id="A0ABD2P211"/>
<dbReference type="InterPro" id="IPR011009">
    <property type="entry name" value="Kinase-like_dom_sf"/>
</dbReference>
<keyword evidence="2 4" id="KW-0547">Nucleotide-binding</keyword>
<feature type="region of interest" description="Disordered" evidence="5">
    <location>
        <begin position="1"/>
        <end position="24"/>
    </location>
</feature>
<feature type="domain" description="Protein kinase" evidence="6">
    <location>
        <begin position="42"/>
        <end position="414"/>
    </location>
</feature>
<name>A0ABD2P211_9CUCU</name>
<dbReference type="Pfam" id="PF00069">
    <property type="entry name" value="Pkinase"/>
    <property type="match status" value="1"/>
</dbReference>
<evidence type="ECO:0000256" key="3">
    <source>
        <dbReference type="ARBA" id="ARBA00022840"/>
    </source>
</evidence>
<evidence type="ECO:0000256" key="5">
    <source>
        <dbReference type="SAM" id="MobiDB-lite"/>
    </source>
</evidence>
<accession>A0ABD2P211</accession>
<dbReference type="SUPFAM" id="SSF56112">
    <property type="entry name" value="Protein kinase-like (PK-like)"/>
    <property type="match status" value="1"/>
</dbReference>
<dbReference type="InterPro" id="IPR008271">
    <property type="entry name" value="Ser/Thr_kinase_AS"/>
</dbReference>
<keyword evidence="3 4" id="KW-0067">ATP-binding</keyword>
<dbReference type="EC" id="2.7.11.1" evidence="1"/>
<organism evidence="7 8">
    <name type="scientific">Cryptolaemus montrouzieri</name>
    <dbReference type="NCBI Taxonomy" id="559131"/>
    <lineage>
        <taxon>Eukaryota</taxon>
        <taxon>Metazoa</taxon>
        <taxon>Ecdysozoa</taxon>
        <taxon>Arthropoda</taxon>
        <taxon>Hexapoda</taxon>
        <taxon>Insecta</taxon>
        <taxon>Pterygota</taxon>
        <taxon>Neoptera</taxon>
        <taxon>Endopterygota</taxon>
        <taxon>Coleoptera</taxon>
        <taxon>Polyphaga</taxon>
        <taxon>Cucujiformia</taxon>
        <taxon>Coccinelloidea</taxon>
        <taxon>Coccinellidae</taxon>
        <taxon>Scymninae</taxon>
        <taxon>Scymnini</taxon>
        <taxon>Cryptolaemus</taxon>
    </lineage>
</organism>
<dbReference type="Proteomes" id="UP001516400">
    <property type="component" value="Unassembled WGS sequence"/>
</dbReference>
<gene>
    <name evidence="7" type="ORF">HHI36_019033</name>
</gene>
<evidence type="ECO:0000256" key="2">
    <source>
        <dbReference type="ARBA" id="ARBA00022741"/>
    </source>
</evidence>
<dbReference type="PROSITE" id="PS50011">
    <property type="entry name" value="PROTEIN_KINASE_DOM"/>
    <property type="match status" value="1"/>
</dbReference>
<evidence type="ECO:0000259" key="6">
    <source>
        <dbReference type="PROSITE" id="PS50011"/>
    </source>
</evidence>
<dbReference type="PROSITE" id="PS00107">
    <property type="entry name" value="PROTEIN_KINASE_ATP"/>
    <property type="match status" value="1"/>
</dbReference>
<evidence type="ECO:0000313" key="7">
    <source>
        <dbReference type="EMBL" id="KAL3284898.1"/>
    </source>
</evidence>
<sequence>MPRRHNDQNSDEPPRKKSFTIPPDHNYVETGEVLTDISGNQWKIGKPIGLGGFGVIYEVICRNDCKQNNYVVKIEAHTSGPLFTEINCYLRIARQNMLDEWKKQKGLHSLGMPNYVASGSHTSKGDRYRFLVLPRYKKDLEMILQEKKKFNLKTVLLISSQVLEVLEYMHSKGYIHSDIKAANIMLDQLNLKKTKGCSLDEFSTYSKSPKSDSKSRYPKLRNCKARRLCEVKPKKRYDTRRVQNVNYNEDFLLSELSLLEEISAVTDETKNSSCKTVETNIEVDQLYLLDFGLASKFKLSTGEHKKNEDQRKAHAGTLLFCSRDAHKGMPSRRSDLESLAYNMVYWLTGSLPWIEDLENPEMMQRKKRHCFANPIGFLYFCMTDPPRILKDFFQYIKSLDVQDTPDYRSCQMFIKKALREHGYQDDGKFDFDNLEGWGMKKLPKMVEPLAIVPGSEFKRPPLLSNMPLKPLLRKKIKTKKAAAALNWSRMLSNPEVLLKRVRERRTIENQEPSPTFHEFNLEKLHPTPAMREVFQRYEERRGQSPNYQDTNTGDYPEGYTSAMVAVWQKMIEQQALEEAIKPVRKNRKAKKVPKRNVNNNCIKEPAKMRSKTVTLTRTYSLRG</sequence>
<dbReference type="PANTHER" id="PTHR11909">
    <property type="entry name" value="CASEIN KINASE-RELATED"/>
    <property type="match status" value="1"/>
</dbReference>
<reference evidence="7 8" key="1">
    <citation type="journal article" date="2021" name="BMC Biol.">
        <title>Horizontally acquired antibacterial genes associated with adaptive radiation of ladybird beetles.</title>
        <authorList>
            <person name="Li H.S."/>
            <person name="Tang X.F."/>
            <person name="Huang Y.H."/>
            <person name="Xu Z.Y."/>
            <person name="Chen M.L."/>
            <person name="Du X.Y."/>
            <person name="Qiu B.Y."/>
            <person name="Chen P.T."/>
            <person name="Zhang W."/>
            <person name="Slipinski A."/>
            <person name="Escalona H.E."/>
            <person name="Waterhouse R.M."/>
            <person name="Zwick A."/>
            <person name="Pang H."/>
        </authorList>
    </citation>
    <scope>NUCLEOTIDE SEQUENCE [LARGE SCALE GENOMIC DNA]</scope>
    <source>
        <strain evidence="7">SYSU2018</strain>
    </source>
</reference>
<feature type="binding site" evidence="4">
    <location>
        <position position="73"/>
    </location>
    <ligand>
        <name>ATP</name>
        <dbReference type="ChEBI" id="CHEBI:30616"/>
    </ligand>
</feature>
<dbReference type="Gene3D" id="1.10.510.10">
    <property type="entry name" value="Transferase(Phosphotransferase) domain 1"/>
    <property type="match status" value="2"/>
</dbReference>
<evidence type="ECO:0000313" key="8">
    <source>
        <dbReference type="Proteomes" id="UP001516400"/>
    </source>
</evidence>
<dbReference type="InterPro" id="IPR000719">
    <property type="entry name" value="Prot_kinase_dom"/>
</dbReference>
<dbReference type="InterPro" id="IPR050235">
    <property type="entry name" value="CK1_Ser-Thr_kinase"/>
</dbReference>